<dbReference type="EMBL" id="VFPG01000001">
    <property type="protein sequence ID" value="TQM32278.1"/>
    <property type="molecule type" value="Genomic_DNA"/>
</dbReference>
<accession>A0A543FEH8</accession>
<gene>
    <name evidence="2" type="ORF">FB390_3956</name>
</gene>
<sequence>MTDTDVLDELLDLESRGWDALCASTGADFYGALMTDDALMILANGMVLDRDGVVESLRHAPPWRTYEIQNPRLVRVGSDATALVYVGIAYREGTDPAFRGVMSSVYARTSDGWRMTCYQQTRFPEE</sequence>
<dbReference type="InterPro" id="IPR027843">
    <property type="entry name" value="DUF4440"/>
</dbReference>
<dbReference type="Proteomes" id="UP000316331">
    <property type="component" value="Unassembled WGS sequence"/>
</dbReference>
<proteinExistence type="predicted"/>
<reference evidence="2 3" key="1">
    <citation type="submission" date="2019-06" db="EMBL/GenBank/DDBJ databases">
        <title>Sequencing the genomes of 1000 actinobacteria strains.</title>
        <authorList>
            <person name="Klenk H.-P."/>
        </authorList>
    </citation>
    <scope>NUCLEOTIDE SEQUENCE [LARGE SCALE GENOMIC DNA]</scope>
    <source>
        <strain evidence="2 3">DSM 103495</strain>
    </source>
</reference>
<comment type="caution">
    <text evidence="2">The sequence shown here is derived from an EMBL/GenBank/DDBJ whole genome shotgun (WGS) entry which is preliminary data.</text>
</comment>
<dbReference type="RefSeq" id="WP_141810208.1">
    <property type="nucleotide sequence ID" value="NZ_VFPG01000001.1"/>
</dbReference>
<dbReference type="OrthoDB" id="582586at2"/>
<keyword evidence="3" id="KW-1185">Reference proteome</keyword>
<feature type="domain" description="DUF4440" evidence="1">
    <location>
        <begin position="11"/>
        <end position="115"/>
    </location>
</feature>
<evidence type="ECO:0000259" key="1">
    <source>
        <dbReference type="Pfam" id="PF14534"/>
    </source>
</evidence>
<organism evidence="2 3">
    <name type="scientific">Nocardia bhagyanarayanae</name>
    <dbReference type="NCBI Taxonomy" id="1215925"/>
    <lineage>
        <taxon>Bacteria</taxon>
        <taxon>Bacillati</taxon>
        <taxon>Actinomycetota</taxon>
        <taxon>Actinomycetes</taxon>
        <taxon>Mycobacteriales</taxon>
        <taxon>Nocardiaceae</taxon>
        <taxon>Nocardia</taxon>
    </lineage>
</organism>
<evidence type="ECO:0000313" key="2">
    <source>
        <dbReference type="EMBL" id="TQM32278.1"/>
    </source>
</evidence>
<dbReference type="Pfam" id="PF14534">
    <property type="entry name" value="DUF4440"/>
    <property type="match status" value="1"/>
</dbReference>
<name>A0A543FEH8_9NOCA</name>
<dbReference type="Gene3D" id="3.10.450.50">
    <property type="match status" value="1"/>
</dbReference>
<dbReference type="InterPro" id="IPR032710">
    <property type="entry name" value="NTF2-like_dom_sf"/>
</dbReference>
<protein>
    <submittedName>
        <fullName evidence="2">Uncharacterized protein DUF4440</fullName>
    </submittedName>
</protein>
<dbReference type="AlphaFoldDB" id="A0A543FEH8"/>
<dbReference type="SUPFAM" id="SSF54427">
    <property type="entry name" value="NTF2-like"/>
    <property type="match status" value="1"/>
</dbReference>
<evidence type="ECO:0000313" key="3">
    <source>
        <dbReference type="Proteomes" id="UP000316331"/>
    </source>
</evidence>